<evidence type="ECO:0000256" key="4">
    <source>
        <dbReference type="ARBA" id="ARBA00023163"/>
    </source>
</evidence>
<reference evidence="6" key="1">
    <citation type="submission" date="2015-11" db="EMBL/GenBank/DDBJ databases">
        <title>De novo transcriptome assembly of four potential Pierce s Disease insect vectors from Arizona vineyards.</title>
        <authorList>
            <person name="Tassone E.E."/>
        </authorList>
    </citation>
    <scope>NUCLEOTIDE SEQUENCE</scope>
</reference>
<evidence type="ECO:0000256" key="1">
    <source>
        <dbReference type="ARBA" id="ARBA00004123"/>
    </source>
</evidence>
<organism evidence="6">
    <name type="scientific">Homalodisca liturata</name>
    <dbReference type="NCBI Taxonomy" id="320908"/>
    <lineage>
        <taxon>Eukaryota</taxon>
        <taxon>Metazoa</taxon>
        <taxon>Ecdysozoa</taxon>
        <taxon>Arthropoda</taxon>
        <taxon>Hexapoda</taxon>
        <taxon>Insecta</taxon>
        <taxon>Pterygota</taxon>
        <taxon>Neoptera</taxon>
        <taxon>Paraneoptera</taxon>
        <taxon>Hemiptera</taxon>
        <taxon>Auchenorrhyncha</taxon>
        <taxon>Membracoidea</taxon>
        <taxon>Cicadellidae</taxon>
        <taxon>Cicadellinae</taxon>
        <taxon>Proconiini</taxon>
        <taxon>Homalodisca</taxon>
    </lineage>
</organism>
<dbReference type="GO" id="GO:0005634">
    <property type="term" value="C:nucleus"/>
    <property type="evidence" value="ECO:0007669"/>
    <property type="project" value="UniProtKB-SubCell"/>
</dbReference>
<proteinExistence type="inferred from homology"/>
<comment type="similarity">
    <text evidence="2">Belongs to the TADA1 family.</text>
</comment>
<sequence>MSSFKEITVARENLVKGLGSKINQYYELMKLWFHMKCTKENFDFQVRKLLDPSQIHLHNTYLLQLLVTRSKQDLTESSKRFPCKGTKRKTEDDSGFQPVDVHDYVQDRIVHKHHMESAQYCVQDLLLPDSELISMKLVMVAGEHGLEGAAPGSAELLVIAVQHFIKNILQAIFSRRNGFRVREDTAQYGIGLPAPNPWLRNSIGLTSDRNNGVVPNTTQKEEVSSISNPSEGEIQQDVALTYAAGLDPPHKRPVTALECFEALQMYRDTVKSNGMYSINMERIAARMNHPSWDHKEE</sequence>
<dbReference type="InterPro" id="IPR024738">
    <property type="entry name" value="Hfi1/Tada1"/>
</dbReference>
<protein>
    <submittedName>
        <fullName evidence="6">Uncharacterized protein</fullName>
    </submittedName>
</protein>
<dbReference type="GO" id="GO:0006357">
    <property type="term" value="P:regulation of transcription by RNA polymerase II"/>
    <property type="evidence" value="ECO:0007669"/>
    <property type="project" value="TreeGrafter"/>
</dbReference>
<keyword evidence="4" id="KW-0804">Transcription</keyword>
<evidence type="ECO:0000256" key="2">
    <source>
        <dbReference type="ARBA" id="ARBA00010314"/>
    </source>
</evidence>
<dbReference type="CDD" id="cd22934">
    <property type="entry name" value="HFD_TADA1"/>
    <property type="match status" value="1"/>
</dbReference>
<dbReference type="GO" id="GO:0003713">
    <property type="term" value="F:transcription coactivator activity"/>
    <property type="evidence" value="ECO:0007669"/>
    <property type="project" value="TreeGrafter"/>
</dbReference>
<accession>A0A1B6HVS2</accession>
<name>A0A1B6HVS2_9HEMI</name>
<keyword evidence="3" id="KW-0805">Transcription regulation</keyword>
<gene>
    <name evidence="6" type="ORF">g.29777</name>
</gene>
<dbReference type="PANTHER" id="PTHR21277">
    <property type="entry name" value="TRANSCRIPTIONAL ADAPTER 1"/>
    <property type="match status" value="1"/>
</dbReference>
<evidence type="ECO:0000256" key="5">
    <source>
        <dbReference type="ARBA" id="ARBA00023242"/>
    </source>
</evidence>
<dbReference type="Pfam" id="PF12767">
    <property type="entry name" value="SAGA-Tad1"/>
    <property type="match status" value="1"/>
</dbReference>
<comment type="subcellular location">
    <subcellularLocation>
        <location evidence="1">Nucleus</location>
    </subcellularLocation>
</comment>
<dbReference type="AlphaFoldDB" id="A0A1B6HVS2"/>
<keyword evidence="5" id="KW-0539">Nucleus</keyword>
<evidence type="ECO:0000256" key="3">
    <source>
        <dbReference type="ARBA" id="ARBA00023015"/>
    </source>
</evidence>
<evidence type="ECO:0000313" key="6">
    <source>
        <dbReference type="EMBL" id="JAS78789.1"/>
    </source>
</evidence>
<dbReference type="PANTHER" id="PTHR21277:SF5">
    <property type="entry name" value="TRANSCRIPTIONAL ADAPTER 1"/>
    <property type="match status" value="1"/>
</dbReference>
<dbReference type="GO" id="GO:0000124">
    <property type="term" value="C:SAGA complex"/>
    <property type="evidence" value="ECO:0007669"/>
    <property type="project" value="TreeGrafter"/>
</dbReference>
<dbReference type="EMBL" id="GECU01028917">
    <property type="protein sequence ID" value="JAS78789.1"/>
    <property type="molecule type" value="Transcribed_RNA"/>
</dbReference>